<name>M7PCV9_PNEMU</name>
<evidence type="ECO:0000256" key="1">
    <source>
        <dbReference type="SAM" id="Phobius"/>
    </source>
</evidence>
<protein>
    <submittedName>
        <fullName evidence="2">Uncharacterized protein</fullName>
    </submittedName>
</protein>
<dbReference type="STRING" id="1069680.M7PCV9"/>
<keyword evidence="1" id="KW-0472">Membrane</keyword>
<feature type="transmembrane region" description="Helical" evidence="1">
    <location>
        <begin position="40"/>
        <end position="59"/>
    </location>
</feature>
<dbReference type="GeneID" id="19893867"/>
<dbReference type="EMBL" id="AFWA02000005">
    <property type="protein sequence ID" value="EMR11735.1"/>
    <property type="molecule type" value="Genomic_DNA"/>
</dbReference>
<dbReference type="OrthoDB" id="16510at2759"/>
<reference evidence="3" key="1">
    <citation type="journal article" date="2016" name="Nat. Commun.">
        <title>Genome analysis of three Pneumocystis species reveals adaptation mechanisms to life exclusively in mammalian hosts.</title>
        <authorList>
            <person name="Ma L."/>
            <person name="Chen Z."/>
            <person name="Huang D.W."/>
            <person name="Kutty G."/>
            <person name="Ishihara M."/>
            <person name="Wang H."/>
            <person name="Abouelleil A."/>
            <person name="Bishop L."/>
            <person name="Davey E."/>
            <person name="Deng R."/>
            <person name="Deng X."/>
            <person name="Fan L."/>
            <person name="Fantoni G."/>
            <person name="Fitzgerald M."/>
            <person name="Gogineni E."/>
            <person name="Goldberg J.M."/>
            <person name="Handley G."/>
            <person name="Hu X."/>
            <person name="Huber C."/>
            <person name="Jiao X."/>
            <person name="Jones K."/>
            <person name="Levin J.Z."/>
            <person name="Liu Y."/>
            <person name="Macdonald P."/>
            <person name="Melnikov A."/>
            <person name="Raley C."/>
            <person name="Sassi M."/>
            <person name="Sherman B.T."/>
            <person name="Song X."/>
            <person name="Sykes S."/>
            <person name="Tran B."/>
            <person name="Walsh L."/>
            <person name="Xia Y."/>
            <person name="Yang J."/>
            <person name="Young S."/>
            <person name="Zeng Q."/>
            <person name="Zheng X."/>
            <person name="Stephens R."/>
            <person name="Nusbaum C."/>
            <person name="Birren B.W."/>
            <person name="Azadi P."/>
            <person name="Lempicki R.A."/>
            <person name="Cuomo C.A."/>
            <person name="Kovacs J.A."/>
        </authorList>
    </citation>
    <scope>NUCLEOTIDE SEQUENCE [LARGE SCALE GENOMIC DNA]</scope>
    <source>
        <strain evidence="3">B123</strain>
    </source>
</reference>
<gene>
    <name evidence="2" type="ORF">PNEG_00169</name>
</gene>
<dbReference type="AlphaFoldDB" id="M7PCV9"/>
<sequence length="79" mass="9678">MDEKYYQIHPIVSDAIVHNFKIISHIRSVTSIFFWSCCRYFKFNIILWTFVLYFWNILCKPFNFFYINKTASIFLFSLS</sequence>
<keyword evidence="1" id="KW-1133">Transmembrane helix</keyword>
<evidence type="ECO:0000313" key="2">
    <source>
        <dbReference type="EMBL" id="EMR11735.1"/>
    </source>
</evidence>
<proteinExistence type="predicted"/>
<keyword evidence="3" id="KW-1185">Reference proteome</keyword>
<comment type="caution">
    <text evidence="2">The sequence shown here is derived from an EMBL/GenBank/DDBJ whole genome shotgun (WGS) entry which is preliminary data.</text>
</comment>
<dbReference type="Proteomes" id="UP000011958">
    <property type="component" value="Unassembled WGS sequence"/>
</dbReference>
<dbReference type="VEuPathDB" id="FungiDB:PNEG_00169"/>
<dbReference type="HOGENOM" id="CLU_2607004_0_0_1"/>
<accession>M7PCV9</accession>
<evidence type="ECO:0000313" key="3">
    <source>
        <dbReference type="Proteomes" id="UP000011958"/>
    </source>
</evidence>
<organism evidence="2 3">
    <name type="scientific">Pneumocystis murina (strain B123)</name>
    <name type="common">Mouse pneumocystis pneumonia agent</name>
    <name type="synonym">Pneumocystis carinii f. sp. muris</name>
    <dbReference type="NCBI Taxonomy" id="1069680"/>
    <lineage>
        <taxon>Eukaryota</taxon>
        <taxon>Fungi</taxon>
        <taxon>Dikarya</taxon>
        <taxon>Ascomycota</taxon>
        <taxon>Taphrinomycotina</taxon>
        <taxon>Pneumocystomycetes</taxon>
        <taxon>Pneumocystaceae</taxon>
        <taxon>Pneumocystis</taxon>
    </lineage>
</organism>
<dbReference type="RefSeq" id="XP_007872030.1">
    <property type="nucleotide sequence ID" value="XM_007873839.1"/>
</dbReference>
<keyword evidence="1" id="KW-0812">Transmembrane</keyword>